<evidence type="ECO:0008006" key="4">
    <source>
        <dbReference type="Google" id="ProtNLM"/>
    </source>
</evidence>
<accession>A0AA43TSP5</accession>
<feature type="region of interest" description="Disordered" evidence="1">
    <location>
        <begin position="566"/>
        <end position="594"/>
    </location>
</feature>
<feature type="region of interest" description="Disordered" evidence="1">
    <location>
        <begin position="512"/>
        <end position="534"/>
    </location>
</feature>
<evidence type="ECO:0000313" key="2">
    <source>
        <dbReference type="EMBL" id="MDI1490066.1"/>
    </source>
</evidence>
<reference evidence="2" key="1">
    <citation type="journal article" date="2023" name="Genome Biol. Evol.">
        <title>First Whole Genome Sequence and Flow Cytometry Genome Size Data for the Lichen-Forming Fungus Ramalina farinacea (Ascomycota).</title>
        <authorList>
            <person name="Llewellyn T."/>
            <person name="Mian S."/>
            <person name="Hill R."/>
            <person name="Leitch I.J."/>
            <person name="Gaya E."/>
        </authorList>
    </citation>
    <scope>NUCLEOTIDE SEQUENCE</scope>
    <source>
        <strain evidence="2">LIQ254RAFAR</strain>
    </source>
</reference>
<dbReference type="AlphaFoldDB" id="A0AA43TSP5"/>
<comment type="caution">
    <text evidence="2">The sequence shown here is derived from an EMBL/GenBank/DDBJ whole genome shotgun (WGS) entry which is preliminary data.</text>
</comment>
<dbReference type="GO" id="GO:0005975">
    <property type="term" value="P:carbohydrate metabolic process"/>
    <property type="evidence" value="ECO:0007669"/>
    <property type="project" value="InterPro"/>
</dbReference>
<proteinExistence type="predicted"/>
<dbReference type="InterPro" id="IPR005198">
    <property type="entry name" value="Glyco_hydro_76"/>
</dbReference>
<dbReference type="Pfam" id="PF03663">
    <property type="entry name" value="Glyco_hydro_76"/>
    <property type="match status" value="1"/>
</dbReference>
<evidence type="ECO:0000313" key="3">
    <source>
        <dbReference type="Proteomes" id="UP001161017"/>
    </source>
</evidence>
<feature type="compositionally biased region" description="Basic and acidic residues" evidence="1">
    <location>
        <begin position="575"/>
        <end position="586"/>
    </location>
</feature>
<evidence type="ECO:0000256" key="1">
    <source>
        <dbReference type="SAM" id="MobiDB-lite"/>
    </source>
</evidence>
<dbReference type="InterPro" id="IPR008928">
    <property type="entry name" value="6-hairpin_glycosidase_sf"/>
</dbReference>
<dbReference type="EMBL" id="JAPUFD010000011">
    <property type="protein sequence ID" value="MDI1490066.1"/>
    <property type="molecule type" value="Genomic_DNA"/>
</dbReference>
<dbReference type="PANTHER" id="PTHR47791:SF2">
    <property type="entry name" value="ENDO MANNANASE, GH76 FAMILY (EUROFUNG)"/>
    <property type="match status" value="1"/>
</dbReference>
<gene>
    <name evidence="2" type="ORF">OHK93_001266</name>
</gene>
<dbReference type="Proteomes" id="UP001161017">
    <property type="component" value="Unassembled WGS sequence"/>
</dbReference>
<dbReference type="PANTHER" id="PTHR47791">
    <property type="entry name" value="MEIOTICALLY UP-REGULATED GENE 191 PROTEIN"/>
    <property type="match status" value="1"/>
</dbReference>
<dbReference type="SUPFAM" id="SSF48208">
    <property type="entry name" value="Six-hairpin glycosidases"/>
    <property type="match status" value="1"/>
</dbReference>
<name>A0AA43TSP5_9LECA</name>
<sequence>MELRFTIIAQALAALYSLQNPTVTASDVRPIQQIEHYNAAQRPLLHHGLTRQEEDATPKPAASSASSANFTTLLEALQTMQSHFFMVSSGDWPTAIDWTATVMGTHVSATLNTISALAPSSSSDPQTHEWRDQENLINRYFTQLTSFYFGENAFSLRTQAYDDMLWVVLDWLEAVKFVKSHSALHYSHYIENTIHGGRGLSEEDAKNVSKWYGHQFIPQFAHRAHVFYDIASKGYDTTLCGGGMVWNPYLAPYKNAITNQLFIAASASMYLHFPGDFDSSPFMQARSKVEAKGKPPATAHDQRYLNNAITAYDWLRNSGMRNSLGLYVDGFHIQGWRGKNGADPGSNGTGRCDVREEHVYTYNQGVVLSGLRWLWQATGNITYLEDGHNLIRNVVAATGFKDHRRYRWAGLGRDGIMEEACDWSGTCNQNGQTFKGIYFHHFSVFCEDLPIDNEDAGAPWLRYGGTHSLHRQSCASYRDWVVRNAEAAVVTKDRSGIFGEWWGRVARQQWGDNGDEDVDNLEVPGNEGTDYRNDGVPDDELWQLPNHEGYSEEARLTCPGDGSCSSGANFANEKPPSESDINDRGPGRTVETQSGGLAVLRAMWKLLHGSEADNSLAPKPDL</sequence>
<organism evidence="2 3">
    <name type="scientific">Ramalina farinacea</name>
    <dbReference type="NCBI Taxonomy" id="258253"/>
    <lineage>
        <taxon>Eukaryota</taxon>
        <taxon>Fungi</taxon>
        <taxon>Dikarya</taxon>
        <taxon>Ascomycota</taxon>
        <taxon>Pezizomycotina</taxon>
        <taxon>Lecanoromycetes</taxon>
        <taxon>OSLEUM clade</taxon>
        <taxon>Lecanoromycetidae</taxon>
        <taxon>Lecanorales</taxon>
        <taxon>Lecanorineae</taxon>
        <taxon>Ramalinaceae</taxon>
        <taxon>Ramalina</taxon>
    </lineage>
</organism>
<keyword evidence="3" id="KW-1185">Reference proteome</keyword>
<dbReference type="InterPro" id="IPR053169">
    <property type="entry name" value="MUG_Protein"/>
</dbReference>
<protein>
    <recommendedName>
        <fullName evidence="4">Glycosyl hydrolase</fullName>
    </recommendedName>
</protein>
<dbReference type="Gene3D" id="1.50.10.20">
    <property type="match status" value="1"/>
</dbReference>